<feature type="compositionally biased region" description="Gly residues" evidence="1">
    <location>
        <begin position="230"/>
        <end position="252"/>
    </location>
</feature>
<feature type="region of interest" description="Disordered" evidence="1">
    <location>
        <begin position="90"/>
        <end position="124"/>
    </location>
</feature>
<gene>
    <name evidence="2" type="ORF">AS188_04730</name>
</gene>
<evidence type="ECO:0000313" key="2">
    <source>
        <dbReference type="EMBL" id="ALU39176.1"/>
    </source>
</evidence>
<sequence length="364" mass="36652">MRAGQARARRRTRTVAAAASRRPPAPATRSGVPEDRASAAVWTSKPGLTASGCGRGLLDRGGDHRRGLDRGGGGHGCFHGRGGGGHGCFHGRGGRHRGRCSRDGRGRGGPAGQRGLLEQPRQLRGRGLVDPQLGEQAVEDHGGLGHRLLRGGGVHALERGAQPGVELGQARLGGRDGRRVPGLLGQRQLLGGLLQLLQARPAGAADQGGVPGLGGGDGLGGELHLGQGLRGDAGAGHGRLEGGGGLGAGGRARGGRGRGAARDEAPGQQGGRGGGGGPAACRAAGGAWLGGGSRHRVRISDRRALRALPAGAVPARGRAGLLRAEGTGPSRVVPGACAGPWSCLEPGRDRRTAAGLKLRTRRFR</sequence>
<reference evidence="2 3" key="1">
    <citation type="submission" date="2015-11" db="EMBL/GenBank/DDBJ databases">
        <title>Complete Genome Sequence of Kocuria flava strain HO-9041.</title>
        <authorList>
            <person name="Zhou M."/>
            <person name="Dai J."/>
        </authorList>
    </citation>
    <scope>NUCLEOTIDE SEQUENCE [LARGE SCALE GENOMIC DNA]</scope>
    <source>
        <strain evidence="2 3">HO-9041</strain>
    </source>
</reference>
<dbReference type="Proteomes" id="UP000057181">
    <property type="component" value="Chromosome"/>
</dbReference>
<feature type="region of interest" description="Disordered" evidence="1">
    <location>
        <begin position="230"/>
        <end position="279"/>
    </location>
</feature>
<accession>A0A0U3HED5</accession>
<proteinExistence type="predicted"/>
<protein>
    <submittedName>
        <fullName evidence="2">Uncharacterized protein</fullName>
    </submittedName>
</protein>
<evidence type="ECO:0000256" key="1">
    <source>
        <dbReference type="SAM" id="MobiDB-lite"/>
    </source>
</evidence>
<evidence type="ECO:0000313" key="3">
    <source>
        <dbReference type="Proteomes" id="UP000057181"/>
    </source>
</evidence>
<feature type="region of interest" description="Disordered" evidence="1">
    <location>
        <begin position="1"/>
        <end position="41"/>
    </location>
</feature>
<organism evidence="2 3">
    <name type="scientific">Kocuria flava</name>
    <dbReference type="NCBI Taxonomy" id="446860"/>
    <lineage>
        <taxon>Bacteria</taxon>
        <taxon>Bacillati</taxon>
        <taxon>Actinomycetota</taxon>
        <taxon>Actinomycetes</taxon>
        <taxon>Micrococcales</taxon>
        <taxon>Micrococcaceae</taxon>
        <taxon>Kocuria</taxon>
    </lineage>
</organism>
<dbReference type="AlphaFoldDB" id="A0A0U3HED5"/>
<dbReference type="EMBL" id="CP013254">
    <property type="protein sequence ID" value="ALU39176.1"/>
    <property type="molecule type" value="Genomic_DNA"/>
</dbReference>
<name>A0A0U3HED5_9MICC</name>
<feature type="compositionally biased region" description="Gly residues" evidence="1">
    <location>
        <begin position="268"/>
        <end position="278"/>
    </location>
</feature>
<dbReference type="KEGG" id="kfv:AS188_04730"/>
<dbReference type="STRING" id="446860.AS188_04730"/>